<dbReference type="EMBL" id="CP049075">
    <property type="protein sequence ID" value="QLI06125.1"/>
    <property type="molecule type" value="Genomic_DNA"/>
</dbReference>
<gene>
    <name evidence="1" type="ORF">CINF_1652</name>
</gene>
<protein>
    <submittedName>
        <fullName evidence="1">Uncharacterized protein</fullName>
    </submittedName>
</protein>
<name>A0A7H9CLF0_9BACT</name>
<sequence length="79" mass="9226">MLFNFLEFLGLEYKNKPKKVVINDKETQETEIIDSEQTYKIETKEIKKSDKEAIRQIIEIKPIGNGKALRVVTNQMIGR</sequence>
<evidence type="ECO:0000313" key="2">
    <source>
        <dbReference type="Proteomes" id="UP000509414"/>
    </source>
</evidence>
<reference evidence="1 2" key="1">
    <citation type="submission" date="2020-02" db="EMBL/GenBank/DDBJ databases">
        <title>Complete genome sequence of the novel Campylobacter species Candidatus Campylobacter infans.</title>
        <authorList>
            <person name="Duim B."/>
            <person name="Zomer A."/>
            <person name="van der Graaf L."/>
            <person name="Wagenaar J."/>
        </authorList>
    </citation>
    <scope>NUCLEOTIDE SEQUENCE [LARGE SCALE GENOMIC DNA]</scope>
    <source>
        <strain evidence="1 2">19S00001</strain>
    </source>
</reference>
<dbReference type="KEGG" id="cinf:CINF_1652"/>
<accession>A0A7H9CLF0</accession>
<organism evidence="1 2">
    <name type="scientific">Candidatus Campylobacter infans</name>
    <dbReference type="NCBI Taxonomy" id="2561898"/>
    <lineage>
        <taxon>Bacteria</taxon>
        <taxon>Pseudomonadati</taxon>
        <taxon>Campylobacterota</taxon>
        <taxon>Epsilonproteobacteria</taxon>
        <taxon>Campylobacterales</taxon>
        <taxon>Campylobacteraceae</taxon>
        <taxon>Campylobacter</taxon>
    </lineage>
</organism>
<keyword evidence="2" id="KW-1185">Reference proteome</keyword>
<dbReference type="Proteomes" id="UP000509414">
    <property type="component" value="Chromosome"/>
</dbReference>
<dbReference type="AlphaFoldDB" id="A0A7H9CLF0"/>
<proteinExistence type="predicted"/>
<evidence type="ECO:0000313" key="1">
    <source>
        <dbReference type="EMBL" id="QLI06125.1"/>
    </source>
</evidence>